<evidence type="ECO:0000313" key="2">
    <source>
        <dbReference type="Proteomes" id="UP000294593"/>
    </source>
</evidence>
<accession>A0A4R6RFE0</accession>
<dbReference type="EMBL" id="SNXW01000003">
    <property type="protein sequence ID" value="TDP84815.1"/>
    <property type="molecule type" value="Genomic_DNA"/>
</dbReference>
<protein>
    <submittedName>
        <fullName evidence="1">Uncharacterized protein</fullName>
    </submittedName>
</protein>
<organism evidence="1 2">
    <name type="scientific">Aquabacterium commune</name>
    <dbReference type="NCBI Taxonomy" id="70586"/>
    <lineage>
        <taxon>Bacteria</taxon>
        <taxon>Pseudomonadati</taxon>
        <taxon>Pseudomonadota</taxon>
        <taxon>Betaproteobacteria</taxon>
        <taxon>Burkholderiales</taxon>
        <taxon>Aquabacterium</taxon>
    </lineage>
</organism>
<keyword evidence="2" id="KW-1185">Reference proteome</keyword>
<dbReference type="Proteomes" id="UP000294593">
    <property type="component" value="Unassembled WGS sequence"/>
</dbReference>
<evidence type="ECO:0000313" key="1">
    <source>
        <dbReference type="EMBL" id="TDP84815.1"/>
    </source>
</evidence>
<dbReference type="AlphaFoldDB" id="A0A4R6RFE0"/>
<sequence>MTTHFTPPLIQTPALSLHEARIALPEDPARWLSMGRFTRPLPLQVSLLHADSMSIAASSAATMRLSVYSAANGTKGICLSTKPGAVQLKVLLRGNTLPTLTWLNSCFESEQMVVLARDIETGKDLVISAPFPVPDISGLLGLLREPSRLTDDQQAQGMAWLVRRLSSPQDQERPAGSRVRKVLICVEDAHALIPLMPDLGMSSGFRASPLQ</sequence>
<proteinExistence type="predicted"/>
<comment type="caution">
    <text evidence="1">The sequence shown here is derived from an EMBL/GenBank/DDBJ whole genome shotgun (WGS) entry which is preliminary data.</text>
</comment>
<dbReference type="RefSeq" id="WP_133608080.1">
    <property type="nucleotide sequence ID" value="NZ_SNXW01000003.1"/>
</dbReference>
<name>A0A4R6RFE0_9BURK</name>
<reference evidence="1 2" key="1">
    <citation type="submission" date="2019-03" db="EMBL/GenBank/DDBJ databases">
        <title>Genomic Encyclopedia of Type Strains, Phase IV (KMG-IV): sequencing the most valuable type-strain genomes for metagenomic binning, comparative biology and taxonomic classification.</title>
        <authorList>
            <person name="Goeker M."/>
        </authorList>
    </citation>
    <scope>NUCLEOTIDE SEQUENCE [LARGE SCALE GENOMIC DNA]</scope>
    <source>
        <strain evidence="1 2">DSM 11901</strain>
    </source>
</reference>
<gene>
    <name evidence="1" type="ORF">EV672_103389</name>
</gene>